<organism evidence="8 9">
    <name type="scientific">Jatrophihabitans telluris</name>
    <dbReference type="NCBI Taxonomy" id="2038343"/>
    <lineage>
        <taxon>Bacteria</taxon>
        <taxon>Bacillati</taxon>
        <taxon>Actinomycetota</taxon>
        <taxon>Actinomycetes</taxon>
        <taxon>Jatrophihabitantales</taxon>
        <taxon>Jatrophihabitantaceae</taxon>
        <taxon>Jatrophihabitans</taxon>
    </lineage>
</organism>
<keyword evidence="2" id="KW-0229">DNA integration</keyword>
<dbReference type="CDD" id="cd01189">
    <property type="entry name" value="INT_ICEBs1_C_like"/>
    <property type="match status" value="1"/>
</dbReference>
<evidence type="ECO:0000259" key="7">
    <source>
        <dbReference type="PROSITE" id="PS51900"/>
    </source>
</evidence>
<evidence type="ECO:0000313" key="9">
    <source>
        <dbReference type="Proteomes" id="UP001056336"/>
    </source>
</evidence>
<dbReference type="InterPro" id="IPR044068">
    <property type="entry name" value="CB"/>
</dbReference>
<dbReference type="PANTHER" id="PTHR30349">
    <property type="entry name" value="PHAGE INTEGRASE-RELATED"/>
    <property type="match status" value="1"/>
</dbReference>
<dbReference type="EMBL" id="CP097332">
    <property type="protein sequence ID" value="UQX89208.1"/>
    <property type="molecule type" value="Genomic_DNA"/>
</dbReference>
<evidence type="ECO:0000256" key="2">
    <source>
        <dbReference type="ARBA" id="ARBA00022908"/>
    </source>
</evidence>
<dbReference type="InterPro" id="IPR010998">
    <property type="entry name" value="Integrase_recombinase_N"/>
</dbReference>
<dbReference type="PROSITE" id="PS51898">
    <property type="entry name" value="TYR_RECOMBINASE"/>
    <property type="match status" value="1"/>
</dbReference>
<accession>A0ABY4R004</accession>
<keyword evidence="4" id="KW-0233">DNA recombination</keyword>
<dbReference type="Pfam" id="PF00589">
    <property type="entry name" value="Phage_integrase"/>
    <property type="match status" value="1"/>
</dbReference>
<feature type="domain" description="Core-binding (CB)" evidence="7">
    <location>
        <begin position="61"/>
        <end position="141"/>
    </location>
</feature>
<dbReference type="InterPro" id="IPR050090">
    <property type="entry name" value="Tyrosine_recombinase_XerCD"/>
</dbReference>
<dbReference type="PANTHER" id="PTHR30349:SF64">
    <property type="entry name" value="PROPHAGE INTEGRASE INTD-RELATED"/>
    <property type="match status" value="1"/>
</dbReference>
<dbReference type="InterPro" id="IPR004107">
    <property type="entry name" value="Integrase_SAM-like_N"/>
</dbReference>
<dbReference type="PROSITE" id="PS51900">
    <property type="entry name" value="CB"/>
    <property type="match status" value="1"/>
</dbReference>
<dbReference type="SUPFAM" id="SSF56349">
    <property type="entry name" value="DNA breaking-rejoining enzymes"/>
    <property type="match status" value="1"/>
</dbReference>
<keyword evidence="3 5" id="KW-0238">DNA-binding</keyword>
<dbReference type="Proteomes" id="UP001056336">
    <property type="component" value="Chromosome"/>
</dbReference>
<dbReference type="Gene3D" id="1.10.443.10">
    <property type="entry name" value="Intergrase catalytic core"/>
    <property type="match status" value="1"/>
</dbReference>
<dbReference type="InterPro" id="IPR013762">
    <property type="entry name" value="Integrase-like_cat_sf"/>
</dbReference>
<evidence type="ECO:0000256" key="4">
    <source>
        <dbReference type="ARBA" id="ARBA00023172"/>
    </source>
</evidence>
<sequence length="379" mass="41989">MASIQKRTRDGKVTWRAHYRTPDGIQRNRSFSLRREAERFITEVEGAKLAGTYIEKDRSAVRVAEWVERWLESQAQLKPSTRERYAGILRTHVTPKWGNYRLRDVSHADIQGWVSEVAQSRSASTATKAHRVLSLALGLAVRDGRLPRNPADSVQLPRIVARDRRYLTHAEVERLAAAADEYGPLILFLAYTGARFGEAAALRVSRLDLLRRRVEIAESATSVNGRIVWGTPKGHQRRSIAYPRFLVDDLAALAAGKQPGDLVFVSPRGDVLRSSNFRRDVFEPAAYAAGLSGLTPHGLRHTAASLAIASGADVKVVQQMMGHKSATMTLDLYGHLFTDRLDEVADRMDKARADAAVARPLPEGTVVDLQSVRNAAEGQ</sequence>
<protein>
    <submittedName>
        <fullName evidence="8">Site-specific integrase</fullName>
    </submittedName>
</protein>
<keyword evidence="9" id="KW-1185">Reference proteome</keyword>
<evidence type="ECO:0000256" key="1">
    <source>
        <dbReference type="ARBA" id="ARBA00008857"/>
    </source>
</evidence>
<reference evidence="8" key="1">
    <citation type="journal article" date="2018" name="Int. J. Syst. Evol. Microbiol.">
        <title>Jatrophihabitans telluris sp. nov., isolated from sediment soil of lava forest wetlands and the emended description of the genus Jatrophihabitans.</title>
        <authorList>
            <person name="Lee K.C."/>
            <person name="Suh M.K."/>
            <person name="Eom M.K."/>
            <person name="Kim K.K."/>
            <person name="Kim J.S."/>
            <person name="Kim D.S."/>
            <person name="Ko S.H."/>
            <person name="Shin Y.K."/>
            <person name="Lee J.S."/>
        </authorList>
    </citation>
    <scope>NUCLEOTIDE SEQUENCE</scope>
    <source>
        <strain evidence="8">N237</strain>
    </source>
</reference>
<dbReference type="Pfam" id="PF14659">
    <property type="entry name" value="Phage_int_SAM_3"/>
    <property type="match status" value="1"/>
</dbReference>
<comment type="similarity">
    <text evidence="1">Belongs to the 'phage' integrase family.</text>
</comment>
<evidence type="ECO:0000313" key="8">
    <source>
        <dbReference type="EMBL" id="UQX89208.1"/>
    </source>
</evidence>
<dbReference type="Gene3D" id="1.10.150.130">
    <property type="match status" value="1"/>
</dbReference>
<name>A0ABY4R004_9ACTN</name>
<feature type="domain" description="Tyr recombinase" evidence="6">
    <location>
        <begin position="162"/>
        <end position="346"/>
    </location>
</feature>
<proteinExistence type="inferred from homology"/>
<reference evidence="8" key="2">
    <citation type="submission" date="2022-05" db="EMBL/GenBank/DDBJ databases">
        <authorList>
            <person name="Kim J.-S."/>
            <person name="Lee K."/>
            <person name="Suh M."/>
            <person name="Eom M."/>
            <person name="Kim J.-S."/>
            <person name="Kim D.-S."/>
            <person name="Ko S.-H."/>
            <person name="Shin Y."/>
            <person name="Lee J.-S."/>
        </authorList>
    </citation>
    <scope>NUCLEOTIDE SEQUENCE</scope>
    <source>
        <strain evidence="8">N237</strain>
    </source>
</reference>
<dbReference type="InterPro" id="IPR011010">
    <property type="entry name" value="DNA_brk_join_enz"/>
</dbReference>
<gene>
    <name evidence="8" type="ORF">M6D93_04185</name>
</gene>
<evidence type="ECO:0000256" key="5">
    <source>
        <dbReference type="PROSITE-ProRule" id="PRU01248"/>
    </source>
</evidence>
<evidence type="ECO:0000259" key="6">
    <source>
        <dbReference type="PROSITE" id="PS51898"/>
    </source>
</evidence>
<dbReference type="InterPro" id="IPR002104">
    <property type="entry name" value="Integrase_catalytic"/>
</dbReference>
<evidence type="ECO:0000256" key="3">
    <source>
        <dbReference type="ARBA" id="ARBA00023125"/>
    </source>
</evidence>
<dbReference type="RefSeq" id="WP_249773104.1">
    <property type="nucleotide sequence ID" value="NZ_CP097332.1"/>
</dbReference>